<dbReference type="GO" id="GO:0016491">
    <property type="term" value="F:oxidoreductase activity"/>
    <property type="evidence" value="ECO:0007669"/>
    <property type="project" value="UniProtKB-KW"/>
</dbReference>
<dbReference type="Gene3D" id="3.40.50.720">
    <property type="entry name" value="NAD(P)-binding Rossmann-like Domain"/>
    <property type="match status" value="1"/>
</dbReference>
<keyword evidence="2" id="KW-0560">Oxidoreductase</keyword>
<accession>A0A2G3PK80</accession>
<dbReference type="InterPro" id="IPR057326">
    <property type="entry name" value="KR_dom"/>
</dbReference>
<dbReference type="EMBL" id="PEBD01000010">
    <property type="protein sequence ID" value="PHV66146.1"/>
    <property type="molecule type" value="Genomic_DNA"/>
</dbReference>
<dbReference type="Proteomes" id="UP000225108">
    <property type="component" value="Unassembled WGS sequence"/>
</dbReference>
<dbReference type="PANTHER" id="PTHR43639">
    <property type="entry name" value="OXIDOREDUCTASE, SHORT-CHAIN DEHYDROGENASE/REDUCTASE FAMILY (AFU_ORTHOLOGUE AFUA_5G02870)"/>
    <property type="match status" value="1"/>
</dbReference>
<dbReference type="SMART" id="SM00822">
    <property type="entry name" value="PKS_KR"/>
    <property type="match status" value="1"/>
</dbReference>
<dbReference type="SUPFAM" id="SSF51735">
    <property type="entry name" value="NAD(P)-binding Rossmann-fold domains"/>
    <property type="match status" value="1"/>
</dbReference>
<dbReference type="AlphaFoldDB" id="A0A2G3PK80"/>
<dbReference type="PRINTS" id="PR00080">
    <property type="entry name" value="SDRFAMILY"/>
</dbReference>
<reference evidence="4 5" key="1">
    <citation type="submission" date="2017-10" db="EMBL/GenBank/DDBJ databases">
        <title>The draft genome sequence of Williamsia sp. BULT 1.1 isolated from the semi-arid grassland soils from South Africa.</title>
        <authorList>
            <person name="Kabwe M.H."/>
            <person name="Govender N."/>
            <person name="Mutseka Lunga P."/>
            <person name="Vikram S."/>
            <person name="Makhalanyane T.P."/>
        </authorList>
    </citation>
    <scope>NUCLEOTIDE SEQUENCE [LARGE SCALE GENOMIC DNA]</scope>
    <source>
        <strain evidence="4 5">BULT 1.1</strain>
    </source>
</reference>
<dbReference type="PRINTS" id="PR00081">
    <property type="entry name" value="GDHRDH"/>
</dbReference>
<evidence type="ECO:0000259" key="3">
    <source>
        <dbReference type="SMART" id="SM00822"/>
    </source>
</evidence>
<dbReference type="CDD" id="cd05233">
    <property type="entry name" value="SDR_c"/>
    <property type="match status" value="1"/>
</dbReference>
<feature type="domain" description="Ketoreductase" evidence="3">
    <location>
        <begin position="8"/>
        <end position="176"/>
    </location>
</feature>
<dbReference type="RefSeq" id="WP_099384410.1">
    <property type="nucleotide sequence ID" value="NZ_PEBD01000010.1"/>
</dbReference>
<evidence type="ECO:0000256" key="1">
    <source>
        <dbReference type="ARBA" id="ARBA00006484"/>
    </source>
</evidence>
<dbReference type="PANTHER" id="PTHR43639:SF1">
    <property type="entry name" value="SHORT-CHAIN DEHYDROGENASE_REDUCTASE FAMILY PROTEIN"/>
    <property type="match status" value="1"/>
</dbReference>
<protein>
    <submittedName>
        <fullName evidence="4">3-oxoacyl-ACP reductase</fullName>
    </submittedName>
</protein>
<sequence length="249" mass="25832">MNQSLLGKTALVTGGGRGIGLAVSRALLEAGAAVTMVGRTESTLEMASSQLSAAGSKLAYFVGDVSDEATVENAAALARREFGRIDILVNNAQVIAVASLMDLSRDDFEAAWQSGPMAALAFMKECHADLCDGGVVINMLSGVGIRWDMDNYGAYGAAKQALATITRTAACEWGPAGIRVVGVMPNAATDAWVDFEVNYPEAASDYVARLPLRRMGSPDEIARVIAFLAGPDAGLITGSVVKVDGGFAP</sequence>
<organism evidence="4 5">
    <name type="scientific">Williamsia marianensis</name>
    <dbReference type="NCBI Taxonomy" id="85044"/>
    <lineage>
        <taxon>Bacteria</taxon>
        <taxon>Bacillati</taxon>
        <taxon>Actinomycetota</taxon>
        <taxon>Actinomycetes</taxon>
        <taxon>Mycobacteriales</taxon>
        <taxon>Nocardiaceae</taxon>
        <taxon>Williamsia</taxon>
    </lineage>
</organism>
<evidence type="ECO:0000313" key="5">
    <source>
        <dbReference type="Proteomes" id="UP000225108"/>
    </source>
</evidence>
<dbReference type="InterPro" id="IPR002347">
    <property type="entry name" value="SDR_fam"/>
</dbReference>
<comment type="similarity">
    <text evidence="1">Belongs to the short-chain dehydrogenases/reductases (SDR) family.</text>
</comment>
<evidence type="ECO:0000313" key="4">
    <source>
        <dbReference type="EMBL" id="PHV66146.1"/>
    </source>
</evidence>
<evidence type="ECO:0000256" key="2">
    <source>
        <dbReference type="ARBA" id="ARBA00023002"/>
    </source>
</evidence>
<dbReference type="Pfam" id="PF13561">
    <property type="entry name" value="adh_short_C2"/>
    <property type="match status" value="1"/>
</dbReference>
<name>A0A2G3PK80_WILMA</name>
<proteinExistence type="inferred from homology"/>
<comment type="caution">
    <text evidence="4">The sequence shown here is derived from an EMBL/GenBank/DDBJ whole genome shotgun (WGS) entry which is preliminary data.</text>
</comment>
<dbReference type="InterPro" id="IPR036291">
    <property type="entry name" value="NAD(P)-bd_dom_sf"/>
</dbReference>
<dbReference type="FunFam" id="3.40.50.720:FF:000084">
    <property type="entry name" value="Short-chain dehydrogenase reductase"/>
    <property type="match status" value="1"/>
</dbReference>
<gene>
    <name evidence="4" type="ORF">CSW57_21245</name>
</gene>